<dbReference type="AlphaFoldDB" id="A0A2I0UUF8"/>
<evidence type="ECO:0000313" key="2">
    <source>
        <dbReference type="EMBL" id="PKU49648.1"/>
    </source>
</evidence>
<name>A0A2I0UUF8_LIMLA</name>
<protein>
    <submittedName>
        <fullName evidence="2">Uncharacterized protein</fullName>
    </submittedName>
</protein>
<accession>A0A2I0UUF8</accession>
<reference evidence="3" key="2">
    <citation type="submission" date="2017-12" db="EMBL/GenBank/DDBJ databases">
        <title>Genome sequence of the Bar-tailed Godwit (Limosa lapponica baueri).</title>
        <authorList>
            <person name="Lima N.C.B."/>
            <person name="Parody-Merino A.M."/>
            <person name="Battley P.F."/>
            <person name="Fidler A.E."/>
            <person name="Prosdocimi F."/>
        </authorList>
    </citation>
    <scope>NUCLEOTIDE SEQUENCE [LARGE SCALE GENOMIC DNA]</scope>
</reference>
<keyword evidence="3" id="KW-1185">Reference proteome</keyword>
<reference evidence="3" key="1">
    <citation type="submission" date="2017-11" db="EMBL/GenBank/DDBJ databases">
        <authorList>
            <person name="Lima N.C."/>
            <person name="Parody-Merino A.M."/>
            <person name="Battley P.F."/>
            <person name="Fidler A.E."/>
            <person name="Prosdocimi F."/>
        </authorList>
    </citation>
    <scope>NUCLEOTIDE SEQUENCE [LARGE SCALE GENOMIC DNA]</scope>
</reference>
<evidence type="ECO:0000256" key="1">
    <source>
        <dbReference type="SAM" id="MobiDB-lite"/>
    </source>
</evidence>
<feature type="compositionally biased region" description="Basic and acidic residues" evidence="1">
    <location>
        <begin position="34"/>
        <end position="49"/>
    </location>
</feature>
<sequence>MDLKGDEIWEAGDRCTKRRSLMEVQFPPWLRLCPRRDGERGGKEGELGKPRGSAAPSGTAGGGAAHLGPPALGSTRAAAPPGGR</sequence>
<dbReference type="EMBL" id="KZ505635">
    <property type="protein sequence ID" value="PKU49648.1"/>
    <property type="molecule type" value="Genomic_DNA"/>
</dbReference>
<dbReference type="Proteomes" id="UP000233556">
    <property type="component" value="Unassembled WGS sequence"/>
</dbReference>
<gene>
    <name evidence="2" type="ORF">llap_32</name>
</gene>
<proteinExistence type="predicted"/>
<feature type="region of interest" description="Disordered" evidence="1">
    <location>
        <begin position="33"/>
        <end position="84"/>
    </location>
</feature>
<evidence type="ECO:0000313" key="3">
    <source>
        <dbReference type="Proteomes" id="UP000233556"/>
    </source>
</evidence>
<organism evidence="2 3">
    <name type="scientific">Limosa lapponica baueri</name>
    <dbReference type="NCBI Taxonomy" id="1758121"/>
    <lineage>
        <taxon>Eukaryota</taxon>
        <taxon>Metazoa</taxon>
        <taxon>Chordata</taxon>
        <taxon>Craniata</taxon>
        <taxon>Vertebrata</taxon>
        <taxon>Euteleostomi</taxon>
        <taxon>Archelosauria</taxon>
        <taxon>Archosauria</taxon>
        <taxon>Dinosauria</taxon>
        <taxon>Saurischia</taxon>
        <taxon>Theropoda</taxon>
        <taxon>Coelurosauria</taxon>
        <taxon>Aves</taxon>
        <taxon>Neognathae</taxon>
        <taxon>Neoaves</taxon>
        <taxon>Charadriiformes</taxon>
        <taxon>Scolopacidae</taxon>
        <taxon>Limosa</taxon>
    </lineage>
</organism>